<comment type="caution">
    <text evidence="2">The sequence shown here is derived from an EMBL/GenBank/DDBJ whole genome shotgun (WGS) entry which is preliminary data.</text>
</comment>
<organism evidence="2 3">
    <name type="scientific">Portunus trituberculatus</name>
    <name type="common">Swimming crab</name>
    <name type="synonym">Neptunus trituberculatus</name>
    <dbReference type="NCBI Taxonomy" id="210409"/>
    <lineage>
        <taxon>Eukaryota</taxon>
        <taxon>Metazoa</taxon>
        <taxon>Ecdysozoa</taxon>
        <taxon>Arthropoda</taxon>
        <taxon>Crustacea</taxon>
        <taxon>Multicrustacea</taxon>
        <taxon>Malacostraca</taxon>
        <taxon>Eumalacostraca</taxon>
        <taxon>Eucarida</taxon>
        <taxon>Decapoda</taxon>
        <taxon>Pleocyemata</taxon>
        <taxon>Brachyura</taxon>
        <taxon>Eubrachyura</taxon>
        <taxon>Portunoidea</taxon>
        <taxon>Portunidae</taxon>
        <taxon>Portuninae</taxon>
        <taxon>Portunus</taxon>
    </lineage>
</organism>
<evidence type="ECO:0000313" key="2">
    <source>
        <dbReference type="EMBL" id="MPC72411.1"/>
    </source>
</evidence>
<feature type="region of interest" description="Disordered" evidence="1">
    <location>
        <begin position="25"/>
        <end position="54"/>
    </location>
</feature>
<dbReference type="OrthoDB" id="5984008at2759"/>
<dbReference type="AlphaFoldDB" id="A0A5B7HHV9"/>
<evidence type="ECO:0000256" key="1">
    <source>
        <dbReference type="SAM" id="MobiDB-lite"/>
    </source>
</evidence>
<evidence type="ECO:0000313" key="3">
    <source>
        <dbReference type="Proteomes" id="UP000324222"/>
    </source>
</evidence>
<dbReference type="Proteomes" id="UP000324222">
    <property type="component" value="Unassembled WGS sequence"/>
</dbReference>
<dbReference type="EMBL" id="VSRR010034711">
    <property type="protein sequence ID" value="MPC72411.1"/>
    <property type="molecule type" value="Genomic_DNA"/>
</dbReference>
<feature type="compositionally biased region" description="Polar residues" evidence="1">
    <location>
        <begin position="25"/>
        <end position="42"/>
    </location>
</feature>
<sequence>MVSLVVMAGAAATVVEVVDDLASTPWQRSQHPTRKSSPQLTTPRDGLKPGDKKNLSIGVVLPHSTFQRRRYEKAIKEALFNMQRDPILHETFRHYHFTYDEVVLSTMHHSSSPTSEYPRVFRVSFSVCGNACLPGKLPRRTGRTRRKMKGTARDGWGKQCRTVGECKGVFRRWEGEKK</sequence>
<reference evidence="2 3" key="1">
    <citation type="submission" date="2019-05" db="EMBL/GenBank/DDBJ databases">
        <title>Another draft genome of Portunus trituberculatus and its Hox gene families provides insights of decapod evolution.</title>
        <authorList>
            <person name="Jeong J.-H."/>
            <person name="Song I."/>
            <person name="Kim S."/>
            <person name="Choi T."/>
            <person name="Kim D."/>
            <person name="Ryu S."/>
            <person name="Kim W."/>
        </authorList>
    </citation>
    <scope>NUCLEOTIDE SEQUENCE [LARGE SCALE GENOMIC DNA]</scope>
    <source>
        <tissue evidence="2">Muscle</tissue>
    </source>
</reference>
<accession>A0A5B7HHV9</accession>
<feature type="compositionally biased region" description="Basic and acidic residues" evidence="1">
    <location>
        <begin position="45"/>
        <end position="54"/>
    </location>
</feature>
<keyword evidence="3" id="KW-1185">Reference proteome</keyword>
<protein>
    <submittedName>
        <fullName evidence="2">Uncharacterized protein</fullName>
    </submittedName>
</protein>
<gene>
    <name evidence="2" type="ORF">E2C01_066715</name>
</gene>
<proteinExistence type="predicted"/>
<name>A0A5B7HHV9_PORTR</name>